<feature type="transmembrane region" description="Helical" evidence="2">
    <location>
        <begin position="72"/>
        <end position="93"/>
    </location>
</feature>
<dbReference type="Proteomes" id="UP000248326">
    <property type="component" value="Unassembled WGS sequence"/>
</dbReference>
<protein>
    <submittedName>
        <fullName evidence="3">Uncharacterized protein</fullName>
    </submittedName>
</protein>
<feature type="transmembrane region" description="Helical" evidence="2">
    <location>
        <begin position="151"/>
        <end position="177"/>
    </location>
</feature>
<feature type="transmembrane region" description="Helical" evidence="2">
    <location>
        <begin position="105"/>
        <end position="124"/>
    </location>
</feature>
<organism evidence="3 4">
    <name type="scientific">Deinococcus yavapaiensis KR-236</name>
    <dbReference type="NCBI Taxonomy" id="694435"/>
    <lineage>
        <taxon>Bacteria</taxon>
        <taxon>Thermotogati</taxon>
        <taxon>Deinococcota</taxon>
        <taxon>Deinococci</taxon>
        <taxon>Deinococcales</taxon>
        <taxon>Deinococcaceae</taxon>
        <taxon>Deinococcus</taxon>
    </lineage>
</organism>
<keyword evidence="2" id="KW-0812">Transmembrane</keyword>
<keyword evidence="4" id="KW-1185">Reference proteome</keyword>
<feature type="transmembrane region" description="Helical" evidence="2">
    <location>
        <begin position="40"/>
        <end position="60"/>
    </location>
</feature>
<feature type="transmembrane region" description="Helical" evidence="2">
    <location>
        <begin position="217"/>
        <end position="237"/>
    </location>
</feature>
<name>A0A318SMU1_9DEIO</name>
<feature type="compositionally biased region" description="Polar residues" evidence="1">
    <location>
        <begin position="1"/>
        <end position="17"/>
    </location>
</feature>
<feature type="region of interest" description="Disordered" evidence="1">
    <location>
        <begin position="1"/>
        <end position="20"/>
    </location>
</feature>
<feature type="transmembrane region" description="Helical" evidence="2">
    <location>
        <begin position="244"/>
        <end position="263"/>
    </location>
</feature>
<sequence length="269" mass="29519">MHTNHQPQVLPPSSGSTKAPDIVRSAAPRAWSFDAARRSALVWVALMAYWALADVLTPLFPSGGRSVHPDSWLTHTVITLLGLAAVWCMHHTGFPSGWDRRNHRAGWLAWPAFTGVALGALQVGTEVVTNASEVLAARLGQAFNVAFPQSFWVYTGGAITWEFVFLLFPVPVLLWLISRVVLRGRAQEVVFWTLAVMSACLEPLMQGSRMVSVADGALSPGVFVAYAVQAFALNFSAAAFFRRYGLLAPVVVRLSYYLVWHVIYGNFFG</sequence>
<evidence type="ECO:0000256" key="2">
    <source>
        <dbReference type="SAM" id="Phobius"/>
    </source>
</evidence>
<accession>A0A318SMU1</accession>
<gene>
    <name evidence="3" type="ORF">DES52_107129</name>
</gene>
<dbReference type="EMBL" id="QJSX01000007">
    <property type="protein sequence ID" value="PYE53871.1"/>
    <property type="molecule type" value="Genomic_DNA"/>
</dbReference>
<feature type="transmembrane region" description="Helical" evidence="2">
    <location>
        <begin position="189"/>
        <end position="205"/>
    </location>
</feature>
<proteinExistence type="predicted"/>
<evidence type="ECO:0000313" key="3">
    <source>
        <dbReference type="EMBL" id="PYE53871.1"/>
    </source>
</evidence>
<keyword evidence="2" id="KW-1133">Transmembrane helix</keyword>
<evidence type="ECO:0000256" key="1">
    <source>
        <dbReference type="SAM" id="MobiDB-lite"/>
    </source>
</evidence>
<reference evidence="3 4" key="1">
    <citation type="submission" date="2018-06" db="EMBL/GenBank/DDBJ databases">
        <title>Genomic Encyclopedia of Type Strains, Phase IV (KMG-IV): sequencing the most valuable type-strain genomes for metagenomic binning, comparative biology and taxonomic classification.</title>
        <authorList>
            <person name="Goeker M."/>
        </authorList>
    </citation>
    <scope>NUCLEOTIDE SEQUENCE [LARGE SCALE GENOMIC DNA]</scope>
    <source>
        <strain evidence="3 4">DSM 18048</strain>
    </source>
</reference>
<comment type="caution">
    <text evidence="3">The sequence shown here is derived from an EMBL/GenBank/DDBJ whole genome shotgun (WGS) entry which is preliminary data.</text>
</comment>
<dbReference type="AlphaFoldDB" id="A0A318SMU1"/>
<evidence type="ECO:0000313" key="4">
    <source>
        <dbReference type="Proteomes" id="UP000248326"/>
    </source>
</evidence>
<dbReference type="RefSeq" id="WP_146237255.1">
    <property type="nucleotide sequence ID" value="NZ_QJSX01000007.1"/>
</dbReference>
<keyword evidence="2" id="KW-0472">Membrane</keyword>